<evidence type="ECO:0000256" key="3">
    <source>
        <dbReference type="ARBA" id="ARBA00022692"/>
    </source>
</evidence>
<evidence type="ECO:0000256" key="6">
    <source>
        <dbReference type="SAM" id="Phobius"/>
    </source>
</evidence>
<keyword evidence="3 6" id="KW-0812">Transmembrane</keyword>
<evidence type="ECO:0000256" key="2">
    <source>
        <dbReference type="ARBA" id="ARBA00022448"/>
    </source>
</evidence>
<gene>
    <name evidence="7" type="ORF">SAMN05192551_102171</name>
</gene>
<dbReference type="RefSeq" id="WP_242939327.1">
    <property type="nucleotide sequence ID" value="NZ_FOQA01000002.1"/>
</dbReference>
<keyword evidence="4 6" id="KW-1133">Transmembrane helix</keyword>
<sequence length="123" mass="13373">MIVTGILSSLSLGVMSGVTIFGVGFFDFFDILTDKIFLAIGGMLLAIFVGWVVKKEDLYDELTNGGEKEFGLFNIWYNLIKYVIPVAVAIVAVMGITDIEQTGLMIFGLAIIVILAIFSPKLS</sequence>
<keyword evidence="2" id="KW-0813">Transport</keyword>
<keyword evidence="5 6" id="KW-0472">Membrane</keyword>
<evidence type="ECO:0000256" key="1">
    <source>
        <dbReference type="ARBA" id="ARBA00004141"/>
    </source>
</evidence>
<dbReference type="EMBL" id="FOQA01000002">
    <property type="protein sequence ID" value="SFH68755.1"/>
    <property type="molecule type" value="Genomic_DNA"/>
</dbReference>
<feature type="transmembrane region" description="Helical" evidence="6">
    <location>
        <begin position="6"/>
        <end position="29"/>
    </location>
</feature>
<dbReference type="SUPFAM" id="SSF161070">
    <property type="entry name" value="SNF-like"/>
    <property type="match status" value="1"/>
</dbReference>
<dbReference type="GO" id="GO:0016020">
    <property type="term" value="C:membrane"/>
    <property type="evidence" value="ECO:0007669"/>
    <property type="project" value="UniProtKB-SubCell"/>
</dbReference>
<accession>A0A1I3C2F9</accession>
<keyword evidence="8" id="KW-1185">Reference proteome</keyword>
<dbReference type="InterPro" id="IPR037272">
    <property type="entry name" value="SNS_sf"/>
</dbReference>
<evidence type="ECO:0000256" key="4">
    <source>
        <dbReference type="ARBA" id="ARBA00022989"/>
    </source>
</evidence>
<proteinExistence type="predicted"/>
<comment type="subcellular location">
    <subcellularLocation>
        <location evidence="1">Membrane</location>
        <topology evidence="1">Multi-pass membrane protein</topology>
    </subcellularLocation>
</comment>
<feature type="transmembrane region" description="Helical" evidence="6">
    <location>
        <begin position="36"/>
        <end position="53"/>
    </location>
</feature>
<dbReference type="Proteomes" id="UP000199287">
    <property type="component" value="Unassembled WGS sequence"/>
</dbReference>
<organism evidence="7 8">
    <name type="scientific">Tindallia magadiensis</name>
    <dbReference type="NCBI Taxonomy" id="69895"/>
    <lineage>
        <taxon>Bacteria</taxon>
        <taxon>Bacillati</taxon>
        <taxon>Bacillota</taxon>
        <taxon>Clostridia</taxon>
        <taxon>Peptostreptococcales</taxon>
        <taxon>Tindalliaceae</taxon>
        <taxon>Tindallia</taxon>
    </lineage>
</organism>
<dbReference type="InterPro" id="IPR000175">
    <property type="entry name" value="Na/ntran_symport"/>
</dbReference>
<evidence type="ECO:0000313" key="8">
    <source>
        <dbReference type="Proteomes" id="UP000199287"/>
    </source>
</evidence>
<feature type="transmembrane region" description="Helical" evidence="6">
    <location>
        <begin position="73"/>
        <end position="96"/>
    </location>
</feature>
<reference evidence="8" key="1">
    <citation type="submission" date="2016-10" db="EMBL/GenBank/DDBJ databases">
        <authorList>
            <person name="Varghese N."/>
            <person name="Submissions S."/>
        </authorList>
    </citation>
    <scope>NUCLEOTIDE SEQUENCE [LARGE SCALE GENOMIC DNA]</scope>
    <source>
        <strain evidence="8">Z-7934</strain>
    </source>
</reference>
<dbReference type="PANTHER" id="PTHR42948:SF1">
    <property type="entry name" value="TRANSPORTER"/>
    <property type="match status" value="1"/>
</dbReference>
<feature type="transmembrane region" description="Helical" evidence="6">
    <location>
        <begin position="103"/>
        <end position="120"/>
    </location>
</feature>
<name>A0A1I3C2F9_9FIRM</name>
<evidence type="ECO:0000256" key="5">
    <source>
        <dbReference type="ARBA" id="ARBA00023136"/>
    </source>
</evidence>
<evidence type="ECO:0000313" key="7">
    <source>
        <dbReference type="EMBL" id="SFH68755.1"/>
    </source>
</evidence>
<protein>
    <submittedName>
        <fullName evidence="7">Neurotransmitter:Na+ symporter, NSS family</fullName>
    </submittedName>
</protein>
<dbReference type="AlphaFoldDB" id="A0A1I3C2F9"/>
<dbReference type="STRING" id="69895.SAMN05192551_102171"/>
<dbReference type="PANTHER" id="PTHR42948">
    <property type="entry name" value="TRANSPORTER"/>
    <property type="match status" value="1"/>
</dbReference>